<feature type="domain" description="EF-hand" evidence="1">
    <location>
        <begin position="94"/>
        <end position="129"/>
    </location>
</feature>
<dbReference type="PROSITE" id="PS00018">
    <property type="entry name" value="EF_HAND_1"/>
    <property type="match status" value="2"/>
</dbReference>
<reference evidence="2 3" key="1">
    <citation type="submission" date="2021-06" db="EMBL/GenBank/DDBJ databases">
        <title>Ecological speciation of a Streptomyces species isolated from different habitats and geographic origins.</title>
        <authorList>
            <person name="Wang J."/>
        </authorList>
    </citation>
    <scope>NUCLEOTIDE SEQUENCE [LARGE SCALE GENOMIC DNA]</scope>
    <source>
        <strain evidence="2 3">FXJ8.012</strain>
    </source>
</reference>
<proteinExistence type="predicted"/>
<dbReference type="Proteomes" id="UP000758701">
    <property type="component" value="Unassembled WGS sequence"/>
</dbReference>
<accession>A0ABS7W007</accession>
<dbReference type="Pfam" id="PF13833">
    <property type="entry name" value="EF-hand_8"/>
    <property type="match status" value="1"/>
</dbReference>
<dbReference type="PROSITE" id="PS50222">
    <property type="entry name" value="EF_HAND_2"/>
    <property type="match status" value="3"/>
</dbReference>
<evidence type="ECO:0000259" key="1">
    <source>
        <dbReference type="PROSITE" id="PS50222"/>
    </source>
</evidence>
<dbReference type="InterPro" id="IPR002048">
    <property type="entry name" value="EF_hand_dom"/>
</dbReference>
<feature type="domain" description="EF-hand" evidence="1">
    <location>
        <begin position="134"/>
        <end position="163"/>
    </location>
</feature>
<dbReference type="InterPro" id="IPR018247">
    <property type="entry name" value="EF_Hand_1_Ca_BS"/>
</dbReference>
<sequence length="181" mass="19980">MASGFQRAKVQAMFDAFDADGNGCLDEDDFEALAARWGRMPRVAGDPELAQRVRSVMMGWWEHLSAVGETAGSGRVDMDALMAMVDRLPAMPWTVTATADTVFDAVDENADGRISRAEHQKLIDTWHGRRTPTQHVFDRLDQDGDGSLSRPEFAVLWTQFWISDDPAEPGNLMCGPLPPTA</sequence>
<dbReference type="Pfam" id="PF13499">
    <property type="entry name" value="EF-hand_7"/>
    <property type="match status" value="1"/>
</dbReference>
<comment type="caution">
    <text evidence="2">The sequence shown here is derived from an EMBL/GenBank/DDBJ whole genome shotgun (WGS) entry which is preliminary data.</text>
</comment>
<dbReference type="InterPro" id="IPR011992">
    <property type="entry name" value="EF-hand-dom_pair"/>
</dbReference>
<dbReference type="SMART" id="SM00054">
    <property type="entry name" value="EFh"/>
    <property type="match status" value="3"/>
</dbReference>
<dbReference type="SUPFAM" id="SSF47473">
    <property type="entry name" value="EF-hand"/>
    <property type="match status" value="1"/>
</dbReference>
<organism evidence="2 3">
    <name type="scientific">Streptomyces olivaceus</name>
    <dbReference type="NCBI Taxonomy" id="47716"/>
    <lineage>
        <taxon>Bacteria</taxon>
        <taxon>Bacillati</taxon>
        <taxon>Actinomycetota</taxon>
        <taxon>Actinomycetes</taxon>
        <taxon>Kitasatosporales</taxon>
        <taxon>Streptomycetaceae</taxon>
        <taxon>Streptomyces</taxon>
    </lineage>
</organism>
<protein>
    <submittedName>
        <fullName evidence="2">EF-hand domain-containing protein</fullName>
    </submittedName>
</protein>
<evidence type="ECO:0000313" key="3">
    <source>
        <dbReference type="Proteomes" id="UP000758701"/>
    </source>
</evidence>
<feature type="domain" description="EF-hand" evidence="1">
    <location>
        <begin position="5"/>
        <end position="40"/>
    </location>
</feature>
<dbReference type="EMBL" id="JAHSTP010000002">
    <property type="protein sequence ID" value="MBZ6151311.1"/>
    <property type="molecule type" value="Genomic_DNA"/>
</dbReference>
<dbReference type="RefSeq" id="WP_031033122.1">
    <property type="nucleotide sequence ID" value="NZ_BNEG01000002.1"/>
</dbReference>
<evidence type="ECO:0000313" key="2">
    <source>
        <dbReference type="EMBL" id="MBZ6151311.1"/>
    </source>
</evidence>
<keyword evidence="3" id="KW-1185">Reference proteome</keyword>
<dbReference type="Gene3D" id="1.10.238.10">
    <property type="entry name" value="EF-hand"/>
    <property type="match status" value="1"/>
</dbReference>
<name>A0ABS7W007_STROV</name>
<gene>
    <name evidence="2" type="ORF">KVH32_08990</name>
</gene>